<dbReference type="SUPFAM" id="SSF50978">
    <property type="entry name" value="WD40 repeat-like"/>
    <property type="match status" value="1"/>
</dbReference>
<evidence type="ECO:0000256" key="1">
    <source>
        <dbReference type="ARBA" id="ARBA00022574"/>
    </source>
</evidence>
<accession>A0A7S3G097</accession>
<dbReference type="PROSITE" id="PS50082">
    <property type="entry name" value="WD_REPEATS_2"/>
    <property type="match status" value="1"/>
</dbReference>
<dbReference type="GO" id="GO:0030042">
    <property type="term" value="P:actin filament depolymerization"/>
    <property type="evidence" value="ECO:0007669"/>
    <property type="project" value="TreeGrafter"/>
</dbReference>
<dbReference type="PANTHER" id="PTHR19856">
    <property type="entry name" value="WD-REPEATCONTAINING PROTEIN WDR1"/>
    <property type="match status" value="1"/>
</dbReference>
<dbReference type="EMBL" id="HBIB01009340">
    <property type="protein sequence ID" value="CAE0243701.1"/>
    <property type="molecule type" value="Transcribed_RNA"/>
</dbReference>
<dbReference type="GO" id="GO:0051015">
    <property type="term" value="F:actin filament binding"/>
    <property type="evidence" value="ECO:0007669"/>
    <property type="project" value="TreeGrafter"/>
</dbReference>
<dbReference type="InterPro" id="IPR015943">
    <property type="entry name" value="WD40/YVTN_repeat-like_dom_sf"/>
</dbReference>
<evidence type="ECO:0000256" key="2">
    <source>
        <dbReference type="ARBA" id="ARBA00022737"/>
    </source>
</evidence>
<dbReference type="InterPro" id="IPR001680">
    <property type="entry name" value="WD40_rpt"/>
</dbReference>
<protein>
    <recommendedName>
        <fullName evidence="6">Guanine nucleotide-binding protein subunit beta-like protein</fullName>
    </recommendedName>
</protein>
<dbReference type="SMART" id="SM00320">
    <property type="entry name" value="WD40"/>
    <property type="match status" value="4"/>
</dbReference>
<dbReference type="InterPro" id="IPR036322">
    <property type="entry name" value="WD40_repeat_dom_sf"/>
</dbReference>
<name>A0A7S3G097_9EUKA</name>
<dbReference type="Gene3D" id="2.130.10.10">
    <property type="entry name" value="YVTN repeat-like/Quinoprotein amine dehydrogenase"/>
    <property type="match status" value="1"/>
</dbReference>
<dbReference type="Pfam" id="PF00400">
    <property type="entry name" value="WD40"/>
    <property type="match status" value="3"/>
</dbReference>
<dbReference type="GO" id="GO:0030864">
    <property type="term" value="C:cortical actin cytoskeleton"/>
    <property type="evidence" value="ECO:0007669"/>
    <property type="project" value="TreeGrafter"/>
</dbReference>
<keyword evidence="1 3" id="KW-0853">WD repeat</keyword>
<evidence type="ECO:0000313" key="5">
    <source>
        <dbReference type="EMBL" id="CAE0243701.1"/>
    </source>
</evidence>
<dbReference type="PANTHER" id="PTHR19856:SF0">
    <property type="entry name" value="WD REPEAT-CONTAINING PROTEIN 1"/>
    <property type="match status" value="1"/>
</dbReference>
<sequence>MFFTGDFNGEIHAWRNGQPSSKRVAGKGHSCVVDMKVSADELVSVGLDDVLRRTKISDSMSYGGAAVKLPGAPTGLAVADDAAIVSSANGLAVVKGDNVVFHYEDPAGVKFNCVAVDSSGKTVAAGSEKGAVVVFDLNGDGSLVIRHTLSLHAAGVCSIAVSTDGAFIASADNKSVFLWDAVDGQIKVKTWQGFHNSLIKSVDFAKDGKRIISASADESVIVWSVDEPDKVQKLSWTHAGGASGAKFLNDSHFVSVGSDACVKVWKF</sequence>
<dbReference type="AlphaFoldDB" id="A0A7S3G097"/>
<dbReference type="PROSITE" id="PS50294">
    <property type="entry name" value="WD_REPEATS_REGION"/>
    <property type="match status" value="1"/>
</dbReference>
<reference evidence="5" key="1">
    <citation type="submission" date="2021-01" db="EMBL/GenBank/DDBJ databases">
        <authorList>
            <person name="Corre E."/>
            <person name="Pelletier E."/>
            <person name="Niang G."/>
            <person name="Scheremetjew M."/>
            <person name="Finn R."/>
            <person name="Kale V."/>
            <person name="Holt S."/>
            <person name="Cochrane G."/>
            <person name="Meng A."/>
            <person name="Brown T."/>
            <person name="Cohen L."/>
        </authorList>
    </citation>
    <scope>NUCLEOTIDE SEQUENCE</scope>
    <source>
        <strain evidence="5">NIES-2562</strain>
    </source>
</reference>
<keyword evidence="2" id="KW-0677">Repeat</keyword>
<proteinExistence type="predicted"/>
<dbReference type="EMBL" id="HBIB01009334">
    <property type="protein sequence ID" value="CAE0243697.1"/>
    <property type="molecule type" value="Transcribed_RNA"/>
</dbReference>
<gene>
    <name evidence="4" type="ORF">PBIL07802_LOCUS5866</name>
    <name evidence="5" type="ORF">PBIL07802_LOCUS5870</name>
</gene>
<feature type="repeat" description="WD" evidence="3">
    <location>
        <begin position="192"/>
        <end position="233"/>
    </location>
</feature>
<evidence type="ECO:0000313" key="4">
    <source>
        <dbReference type="EMBL" id="CAE0243697.1"/>
    </source>
</evidence>
<organism evidence="5">
    <name type="scientific">Palpitomonas bilix</name>
    <dbReference type="NCBI Taxonomy" id="652834"/>
    <lineage>
        <taxon>Eukaryota</taxon>
        <taxon>Eukaryota incertae sedis</taxon>
    </lineage>
</organism>
<evidence type="ECO:0000256" key="3">
    <source>
        <dbReference type="PROSITE-ProRule" id="PRU00221"/>
    </source>
</evidence>
<evidence type="ECO:0008006" key="6">
    <source>
        <dbReference type="Google" id="ProtNLM"/>
    </source>
</evidence>